<comment type="caution">
    <text evidence="5">The sequence shown here is derived from an EMBL/GenBank/DDBJ whole genome shotgun (WGS) entry which is preliminary data.</text>
</comment>
<dbReference type="InterPro" id="IPR036179">
    <property type="entry name" value="Ig-like_dom_sf"/>
</dbReference>
<dbReference type="AlphaFoldDB" id="A0A8X6X726"/>
<feature type="domain" description="Ig-like" evidence="4">
    <location>
        <begin position="294"/>
        <end position="378"/>
    </location>
</feature>
<dbReference type="GO" id="GO:0043025">
    <property type="term" value="C:neuronal cell body"/>
    <property type="evidence" value="ECO:0007669"/>
    <property type="project" value="TreeGrafter"/>
</dbReference>
<dbReference type="GO" id="GO:0007156">
    <property type="term" value="P:homophilic cell adhesion via plasma membrane adhesion molecules"/>
    <property type="evidence" value="ECO:0007669"/>
    <property type="project" value="TreeGrafter"/>
</dbReference>
<keyword evidence="2" id="KW-1015">Disulfide bond</keyword>
<organism evidence="5 6">
    <name type="scientific">Trichonephila inaurata madagascariensis</name>
    <dbReference type="NCBI Taxonomy" id="2747483"/>
    <lineage>
        <taxon>Eukaryota</taxon>
        <taxon>Metazoa</taxon>
        <taxon>Ecdysozoa</taxon>
        <taxon>Arthropoda</taxon>
        <taxon>Chelicerata</taxon>
        <taxon>Arachnida</taxon>
        <taxon>Araneae</taxon>
        <taxon>Araneomorphae</taxon>
        <taxon>Entelegynae</taxon>
        <taxon>Araneoidea</taxon>
        <taxon>Nephilidae</taxon>
        <taxon>Trichonephila</taxon>
        <taxon>Trichonephila inaurata</taxon>
    </lineage>
</organism>
<dbReference type="GO" id="GO:0005886">
    <property type="term" value="C:plasma membrane"/>
    <property type="evidence" value="ECO:0007669"/>
    <property type="project" value="TreeGrafter"/>
</dbReference>
<dbReference type="SMART" id="SM00409">
    <property type="entry name" value="IG"/>
    <property type="match status" value="5"/>
</dbReference>
<feature type="domain" description="Ig-like" evidence="4">
    <location>
        <begin position="200"/>
        <end position="289"/>
    </location>
</feature>
<dbReference type="InterPro" id="IPR007110">
    <property type="entry name" value="Ig-like_dom"/>
</dbReference>
<dbReference type="SUPFAM" id="SSF48726">
    <property type="entry name" value="Immunoglobulin"/>
    <property type="match status" value="6"/>
</dbReference>
<evidence type="ECO:0000313" key="6">
    <source>
        <dbReference type="Proteomes" id="UP000886998"/>
    </source>
</evidence>
<accession>A0A8X6X726</accession>
<reference evidence="5" key="1">
    <citation type="submission" date="2020-08" db="EMBL/GenBank/DDBJ databases">
        <title>Multicomponent nature underlies the extraordinary mechanical properties of spider dragline silk.</title>
        <authorList>
            <person name="Kono N."/>
            <person name="Nakamura H."/>
            <person name="Mori M."/>
            <person name="Yoshida Y."/>
            <person name="Ohtoshi R."/>
            <person name="Malay A.D."/>
            <person name="Moran D.A.P."/>
            <person name="Tomita M."/>
            <person name="Numata K."/>
            <person name="Arakawa K."/>
        </authorList>
    </citation>
    <scope>NUCLEOTIDE SEQUENCE</scope>
</reference>
<dbReference type="OrthoDB" id="6435939at2759"/>
<protein>
    <submittedName>
        <fullName evidence="5">Hemicentin-1</fullName>
    </submittedName>
</protein>
<evidence type="ECO:0000313" key="5">
    <source>
        <dbReference type="EMBL" id="GFY47204.1"/>
    </source>
</evidence>
<dbReference type="GO" id="GO:0030424">
    <property type="term" value="C:axon"/>
    <property type="evidence" value="ECO:0007669"/>
    <property type="project" value="TreeGrafter"/>
</dbReference>
<dbReference type="EMBL" id="BMAV01005827">
    <property type="protein sequence ID" value="GFY47204.1"/>
    <property type="molecule type" value="Genomic_DNA"/>
</dbReference>
<dbReference type="InterPro" id="IPR050958">
    <property type="entry name" value="Cell_Adh-Cytoskel_Orgn"/>
</dbReference>
<sequence>MLFLSRYLFVSANSPDAPKIQRFQFPEKLEVNEKVGATCMLRSGKPPYTFRWLKDGKGLENKNGIIIENGERLSHLLIDPITYASAASPSWNEEPFDVETTVGEKVSVKCSASGYPNPKIEWIKKDDVAFFLRRDSSTSRNSTLLLFNPVRIVDGGEYVCIASNAYTDTKIEMPIMKFNILYLFASTVIDTVAGAVNDSPKIQHTQVPSMVEIGEKINIPCMIRKGSPPFHFEWFKNSAAIKSSENFQIVDTSDSSRLTINPVTEKSSGNYTCTVRTKFGSDRMTIYISVKAPPAWSYEPKDIETIEGESTSIPCSADGSPAPRINWKRLDLAKTFTDSRILSNNGTLQFIPVNKSHEGSYVCEAYNDVGSPLKKIVSLTVHEAPVIQPFSLPERIQIGKSLSLSCAVMSGTPPLNFKWYRNQKLLQTENIKSSNKKVSFLTIDPIVENSGGNYSCIVSNSKGQDHFSAVLVVTAPPIWISEPEDKELVENEKLNLKCLASGAPNPRIIWKRLENSQNRESSTSLKLNSENGSLILDPVLKIHEGNYMCTADNGAGHPLSKTVTIVIRGRKKFVYKLF</sequence>
<dbReference type="PANTHER" id="PTHR45080">
    <property type="entry name" value="CONTACTIN 5"/>
    <property type="match status" value="1"/>
</dbReference>
<dbReference type="InterPro" id="IPR013098">
    <property type="entry name" value="Ig_I-set"/>
</dbReference>
<gene>
    <name evidence="5" type="primary">HMCN1</name>
    <name evidence="5" type="ORF">TNIN_97021</name>
</gene>
<feature type="domain" description="Ig-like" evidence="4">
    <location>
        <begin position="18"/>
        <end position="60"/>
    </location>
</feature>
<keyword evidence="3" id="KW-0393">Immunoglobulin domain</keyword>
<evidence type="ECO:0000256" key="3">
    <source>
        <dbReference type="ARBA" id="ARBA00023319"/>
    </source>
</evidence>
<evidence type="ECO:0000256" key="1">
    <source>
        <dbReference type="ARBA" id="ARBA00022729"/>
    </source>
</evidence>
<feature type="domain" description="Ig-like" evidence="4">
    <location>
        <begin position="89"/>
        <end position="172"/>
    </location>
</feature>
<dbReference type="GO" id="GO:0008046">
    <property type="term" value="F:axon guidance receptor activity"/>
    <property type="evidence" value="ECO:0007669"/>
    <property type="project" value="TreeGrafter"/>
</dbReference>
<dbReference type="SMART" id="SM00408">
    <property type="entry name" value="IGc2"/>
    <property type="match status" value="5"/>
</dbReference>
<dbReference type="InterPro" id="IPR003599">
    <property type="entry name" value="Ig_sub"/>
</dbReference>
<dbReference type="InterPro" id="IPR003598">
    <property type="entry name" value="Ig_sub2"/>
</dbReference>
<feature type="domain" description="Ig-like" evidence="4">
    <location>
        <begin position="476"/>
        <end position="564"/>
    </location>
</feature>
<dbReference type="Proteomes" id="UP000886998">
    <property type="component" value="Unassembled WGS sequence"/>
</dbReference>
<dbReference type="GO" id="GO:0050808">
    <property type="term" value="P:synapse organization"/>
    <property type="evidence" value="ECO:0007669"/>
    <property type="project" value="TreeGrafter"/>
</dbReference>
<dbReference type="PROSITE" id="PS50835">
    <property type="entry name" value="IG_LIKE"/>
    <property type="match status" value="6"/>
</dbReference>
<dbReference type="PANTHER" id="PTHR45080:SF8">
    <property type="entry name" value="IG-LIKE DOMAIN-CONTAINING PROTEIN"/>
    <property type="match status" value="1"/>
</dbReference>
<dbReference type="Pfam" id="PF13927">
    <property type="entry name" value="Ig_3"/>
    <property type="match status" value="4"/>
</dbReference>
<dbReference type="Gene3D" id="2.60.40.10">
    <property type="entry name" value="Immunoglobulins"/>
    <property type="match status" value="6"/>
</dbReference>
<evidence type="ECO:0000256" key="2">
    <source>
        <dbReference type="ARBA" id="ARBA00023157"/>
    </source>
</evidence>
<keyword evidence="1" id="KW-0732">Signal</keyword>
<keyword evidence="6" id="KW-1185">Reference proteome</keyword>
<evidence type="ECO:0000259" key="4">
    <source>
        <dbReference type="PROSITE" id="PS50835"/>
    </source>
</evidence>
<feature type="domain" description="Ig-like" evidence="4">
    <location>
        <begin position="385"/>
        <end position="474"/>
    </location>
</feature>
<proteinExistence type="predicted"/>
<name>A0A8X6X726_9ARAC</name>
<dbReference type="Pfam" id="PF07679">
    <property type="entry name" value="I-set"/>
    <property type="match status" value="1"/>
</dbReference>
<dbReference type="InterPro" id="IPR013783">
    <property type="entry name" value="Ig-like_fold"/>
</dbReference>
<dbReference type="FunFam" id="2.60.40.10:FF:000333">
    <property type="entry name" value="Down syndrome cell adhesion molecule"/>
    <property type="match status" value="2"/>
</dbReference>